<reference evidence="2" key="1">
    <citation type="journal article" date="2017" name="Nat. Commun.">
        <title>The North American bullfrog draft genome provides insight into hormonal regulation of long noncoding RNA.</title>
        <authorList>
            <person name="Hammond S.A."/>
            <person name="Warren R.L."/>
            <person name="Vandervalk B.P."/>
            <person name="Kucuk E."/>
            <person name="Khan H."/>
            <person name="Gibb E.A."/>
            <person name="Pandoh P."/>
            <person name="Kirk H."/>
            <person name="Zhao Y."/>
            <person name="Jones M."/>
            <person name="Mungall A.J."/>
            <person name="Coope R."/>
            <person name="Pleasance S."/>
            <person name="Moore R.A."/>
            <person name="Holt R.A."/>
            <person name="Round J.M."/>
            <person name="Ohora S."/>
            <person name="Walle B.V."/>
            <person name="Veldhoen N."/>
            <person name="Helbing C.C."/>
            <person name="Birol I."/>
        </authorList>
    </citation>
    <scope>NUCLEOTIDE SEQUENCE [LARGE SCALE GENOMIC DNA]</scope>
</reference>
<evidence type="ECO:0000313" key="1">
    <source>
        <dbReference type="EMBL" id="PIO36447.1"/>
    </source>
</evidence>
<proteinExistence type="predicted"/>
<keyword evidence="2" id="KW-1185">Reference proteome</keyword>
<dbReference type="Proteomes" id="UP000228934">
    <property type="component" value="Unassembled WGS sequence"/>
</dbReference>
<dbReference type="EMBL" id="KV925933">
    <property type="protein sequence ID" value="PIO36447.1"/>
    <property type="molecule type" value="Genomic_DNA"/>
</dbReference>
<name>A0A2G9S8K8_AQUCT</name>
<sequence>MQSSFHSDTQEASLPQLWQDLLFPLLFPLCPTTAIWADETSPRLHTLLYVPCHSFLQRQSWDMMS</sequence>
<protein>
    <submittedName>
        <fullName evidence="1">Uncharacterized protein</fullName>
    </submittedName>
</protein>
<accession>A0A2G9S8K8</accession>
<gene>
    <name evidence="1" type="ORF">AB205_0145300</name>
</gene>
<organism evidence="1 2">
    <name type="scientific">Aquarana catesbeiana</name>
    <name type="common">American bullfrog</name>
    <name type="synonym">Rana catesbeiana</name>
    <dbReference type="NCBI Taxonomy" id="8400"/>
    <lineage>
        <taxon>Eukaryota</taxon>
        <taxon>Metazoa</taxon>
        <taxon>Chordata</taxon>
        <taxon>Craniata</taxon>
        <taxon>Vertebrata</taxon>
        <taxon>Euteleostomi</taxon>
        <taxon>Amphibia</taxon>
        <taxon>Batrachia</taxon>
        <taxon>Anura</taxon>
        <taxon>Neobatrachia</taxon>
        <taxon>Ranoidea</taxon>
        <taxon>Ranidae</taxon>
        <taxon>Aquarana</taxon>
    </lineage>
</organism>
<evidence type="ECO:0000313" key="2">
    <source>
        <dbReference type="Proteomes" id="UP000228934"/>
    </source>
</evidence>
<dbReference type="AlphaFoldDB" id="A0A2G9S8K8"/>